<name>A0A7X5UCW9_9GAMM</name>
<evidence type="ECO:0000313" key="9">
    <source>
        <dbReference type="EMBL" id="NII08067.1"/>
    </source>
</evidence>
<reference evidence="9 10" key="1">
    <citation type="submission" date="2020-03" db="EMBL/GenBank/DDBJ databases">
        <authorList>
            <person name="Lai Q."/>
        </authorList>
    </citation>
    <scope>NUCLEOTIDE SEQUENCE [LARGE SCALE GENOMIC DNA]</scope>
    <source>
        <strain evidence="9 10">CCUG 25036</strain>
    </source>
</reference>
<feature type="transmembrane region" description="Helical" evidence="8">
    <location>
        <begin position="885"/>
        <end position="904"/>
    </location>
</feature>
<dbReference type="Pfam" id="PF00873">
    <property type="entry name" value="ACR_tran"/>
    <property type="match status" value="1"/>
</dbReference>
<dbReference type="GO" id="GO:0042910">
    <property type="term" value="F:xenobiotic transmembrane transporter activity"/>
    <property type="evidence" value="ECO:0007669"/>
    <property type="project" value="TreeGrafter"/>
</dbReference>
<evidence type="ECO:0000256" key="3">
    <source>
        <dbReference type="ARBA" id="ARBA00022448"/>
    </source>
</evidence>
<comment type="caution">
    <text evidence="9">The sequence shown here is derived from an EMBL/GenBank/DDBJ whole genome shotgun (WGS) entry which is preliminary data.</text>
</comment>
<evidence type="ECO:0000256" key="7">
    <source>
        <dbReference type="ARBA" id="ARBA00023136"/>
    </source>
</evidence>
<dbReference type="InterPro" id="IPR004763">
    <property type="entry name" value="CusA-like"/>
</dbReference>
<dbReference type="SUPFAM" id="SSF82866">
    <property type="entry name" value="Multidrug efflux transporter AcrB transmembrane domain"/>
    <property type="match status" value="2"/>
</dbReference>
<comment type="similarity">
    <text evidence="2">Belongs to the resistance-nodulation-cell division (RND) (TC 2.A.6) family.</text>
</comment>
<dbReference type="PANTHER" id="PTHR32063">
    <property type="match status" value="1"/>
</dbReference>
<dbReference type="GO" id="GO:0005886">
    <property type="term" value="C:plasma membrane"/>
    <property type="evidence" value="ECO:0007669"/>
    <property type="project" value="UniProtKB-SubCell"/>
</dbReference>
<dbReference type="SUPFAM" id="SSF82693">
    <property type="entry name" value="Multidrug efflux transporter AcrB pore domain, PN1, PN2, PC1 and PC2 subdomains"/>
    <property type="match status" value="3"/>
</dbReference>
<feature type="transmembrane region" description="Helical" evidence="8">
    <location>
        <begin position="386"/>
        <end position="409"/>
    </location>
</feature>
<keyword evidence="3" id="KW-0813">Transport</keyword>
<dbReference type="RefSeq" id="WP_166950461.1">
    <property type="nucleotide sequence ID" value="NZ_JAARLZ010000010.1"/>
</dbReference>
<keyword evidence="10" id="KW-1185">Reference proteome</keyword>
<protein>
    <submittedName>
        <fullName evidence="9">Efflux RND transporter permease subunit</fullName>
    </submittedName>
</protein>
<evidence type="ECO:0000313" key="10">
    <source>
        <dbReference type="Proteomes" id="UP000490980"/>
    </source>
</evidence>
<feature type="transmembrane region" description="Helical" evidence="8">
    <location>
        <begin position="436"/>
        <end position="453"/>
    </location>
</feature>
<comment type="subcellular location">
    <subcellularLocation>
        <location evidence="1">Cell membrane</location>
        <topology evidence="1">Multi-pass membrane protein</topology>
    </subcellularLocation>
</comment>
<dbReference type="Proteomes" id="UP000490980">
    <property type="component" value="Unassembled WGS sequence"/>
</dbReference>
<feature type="transmembrane region" description="Helical" evidence="8">
    <location>
        <begin position="334"/>
        <end position="353"/>
    </location>
</feature>
<feature type="transmembrane region" description="Helical" evidence="8">
    <location>
        <begin position="859"/>
        <end position="878"/>
    </location>
</feature>
<evidence type="ECO:0000256" key="8">
    <source>
        <dbReference type="SAM" id="Phobius"/>
    </source>
</evidence>
<feature type="transmembrane region" description="Helical" evidence="8">
    <location>
        <begin position="360"/>
        <end position="380"/>
    </location>
</feature>
<dbReference type="GO" id="GO:0008324">
    <property type="term" value="F:monoatomic cation transmembrane transporter activity"/>
    <property type="evidence" value="ECO:0007669"/>
    <property type="project" value="InterPro"/>
</dbReference>
<feature type="transmembrane region" description="Helical" evidence="8">
    <location>
        <begin position="523"/>
        <end position="542"/>
    </location>
</feature>
<dbReference type="InterPro" id="IPR027463">
    <property type="entry name" value="AcrB_DN_DC_subdom"/>
</dbReference>
<evidence type="ECO:0000256" key="6">
    <source>
        <dbReference type="ARBA" id="ARBA00022989"/>
    </source>
</evidence>
<dbReference type="PANTHER" id="PTHR32063:SF17">
    <property type="entry name" value="CATION EFFLUX SYSTEM PROTEIN"/>
    <property type="match status" value="1"/>
</dbReference>
<gene>
    <name evidence="9" type="ORF">HBF25_16910</name>
</gene>
<keyword evidence="6 8" id="KW-1133">Transmembrane helix</keyword>
<dbReference type="NCBIfam" id="TIGR00914">
    <property type="entry name" value="2A0601"/>
    <property type="match status" value="1"/>
</dbReference>
<keyword evidence="4" id="KW-1003">Cell membrane</keyword>
<feature type="transmembrane region" description="Helical" evidence="8">
    <location>
        <begin position="987"/>
        <end position="1014"/>
    </location>
</feature>
<dbReference type="PRINTS" id="PR00702">
    <property type="entry name" value="ACRIFLAVINRP"/>
</dbReference>
<dbReference type="Gene3D" id="3.30.70.1320">
    <property type="entry name" value="Multidrug efflux transporter AcrB pore domain like"/>
    <property type="match status" value="1"/>
</dbReference>
<sequence length="1032" mass="112320">MIDRFIAWCLHRRAIVFGVSLLVLVYGYYAWTQLAVEAYPELADVTAQVTTQVPGLAAEEIEQQITTPLERGLAGTPGVVSMRSSSTFGLSLITLTFREGAEDYWSRQRVTERLANVTLPPGVTPTLDPVSGPAGEIYRYTLDSDSKNLMELSEIQRWKVIPALQQVPGVANVDNFGGFTKEFQLEVDPQKLLQFGVGMNDVINALSANNTNAGGGRVTRGEQSYVIRGEGLMRSLKDMGDIVVTQHNGDPVRVSDLGKLQYGHQIREGILGKDNNPDAVEGIVDLLLHENPSQVLKGIHARVDQLNKELAPQGVRIVPYLDRDELVQSTVEKVSHTVIEGVGLVCIVLILFLGSPRSAMVAAVTIPFALVTAFIVMHFTSMPANLFSLGAIDFGVIVDGAIVVTEAILRKRESRPEGWLHESDVLTATKQVARPIFFATLIIITAYAPLLAFERAEGKLFSPMAHTVGYALLGALLCSIAIVPALAWLALRKPRKMFHNKPLERLQHGYRRTLERLLGRPRIAYAIALGALIAVVSLGATIGREFLPDLDEGSLWVQVQLPSGLSLEKASEMASEYRRAVSEFPEVSHVVTQLGRNDTGSDPWTPSHIESGVVLKPYDQWPSGETKAEFIRRLNKRLQAIPGISAGISQPIIDGENDMVGGAHSPLVLRIYGDDFKELRRIGGEIVDVLHDTPGTADASIFQEPPIPQLTVTVDRDAAARYGINVSDINTLIQTGVGGAAITQAYVGDRVYNVTARVPHGIAADPESLGRLVLTAPSGARVPLAMVTHITMQTGESTIAHEQTRRQITIRIDNRDRALSEYLADAQQRIASKVHFDASTYTLQWAGQFENQQRAQSRLVLVMGLVLAVMAVFLFAEFGNLRQALLVLAVVPLATLGGLISLHVKGETLNIATAVGFIALFGVAVQNGIIMVANFNRMRRDGHDVREAVLSGASERFRPVLMTATVASVGMLPAALATGIGTDVQRGLATVVVGGLVVATLLTLFILPTFYDVLERSVERRRRRHARPGQEI</sequence>
<evidence type="ECO:0000256" key="1">
    <source>
        <dbReference type="ARBA" id="ARBA00004651"/>
    </source>
</evidence>
<dbReference type="Gene3D" id="1.20.1640.10">
    <property type="entry name" value="Multidrug efflux transporter AcrB transmembrane domain"/>
    <property type="match status" value="2"/>
</dbReference>
<organism evidence="9 10">
    <name type="scientific">Luteibacter anthropi</name>
    <dbReference type="NCBI Taxonomy" id="564369"/>
    <lineage>
        <taxon>Bacteria</taxon>
        <taxon>Pseudomonadati</taxon>
        <taxon>Pseudomonadota</taxon>
        <taxon>Gammaproteobacteria</taxon>
        <taxon>Lysobacterales</taxon>
        <taxon>Rhodanobacteraceae</taxon>
        <taxon>Luteibacter</taxon>
    </lineage>
</organism>
<accession>A0A7X5UCW9</accession>
<feature type="transmembrane region" description="Helical" evidence="8">
    <location>
        <begin position="910"/>
        <end position="933"/>
    </location>
</feature>
<dbReference type="Gene3D" id="3.30.2090.10">
    <property type="entry name" value="Multidrug efflux transporter AcrB TolC docking domain, DN and DC subdomains"/>
    <property type="match status" value="2"/>
</dbReference>
<dbReference type="Gene3D" id="3.30.70.1430">
    <property type="entry name" value="Multidrug efflux transporter AcrB pore domain"/>
    <property type="match status" value="2"/>
</dbReference>
<evidence type="ECO:0000256" key="5">
    <source>
        <dbReference type="ARBA" id="ARBA00022692"/>
    </source>
</evidence>
<feature type="transmembrane region" description="Helical" evidence="8">
    <location>
        <begin position="960"/>
        <end position="981"/>
    </location>
</feature>
<dbReference type="SUPFAM" id="SSF82714">
    <property type="entry name" value="Multidrug efflux transporter AcrB TolC docking domain, DN and DC subdomains"/>
    <property type="match status" value="2"/>
</dbReference>
<proteinExistence type="inferred from homology"/>
<feature type="transmembrane region" description="Helical" evidence="8">
    <location>
        <begin position="12"/>
        <end position="31"/>
    </location>
</feature>
<keyword evidence="5 8" id="KW-0812">Transmembrane</keyword>
<dbReference type="AlphaFoldDB" id="A0A7X5UCW9"/>
<evidence type="ECO:0000256" key="4">
    <source>
        <dbReference type="ARBA" id="ARBA00022475"/>
    </source>
</evidence>
<dbReference type="InterPro" id="IPR001036">
    <property type="entry name" value="Acrflvin-R"/>
</dbReference>
<evidence type="ECO:0000256" key="2">
    <source>
        <dbReference type="ARBA" id="ARBA00010942"/>
    </source>
</evidence>
<dbReference type="Gene3D" id="3.30.70.1440">
    <property type="entry name" value="Multidrug efflux transporter AcrB pore domain"/>
    <property type="match status" value="1"/>
</dbReference>
<dbReference type="EMBL" id="JAARLZ010000010">
    <property type="protein sequence ID" value="NII08067.1"/>
    <property type="molecule type" value="Genomic_DNA"/>
</dbReference>
<keyword evidence="7 8" id="KW-0472">Membrane</keyword>
<feature type="transmembrane region" description="Helical" evidence="8">
    <location>
        <begin position="468"/>
        <end position="491"/>
    </location>
</feature>